<protein>
    <submittedName>
        <fullName evidence="1">Uncharacterized protein</fullName>
    </submittedName>
</protein>
<evidence type="ECO:0000313" key="1">
    <source>
        <dbReference type="EMBL" id="GEU77260.1"/>
    </source>
</evidence>
<gene>
    <name evidence="1" type="ORF">Tci_049238</name>
</gene>
<dbReference type="AlphaFoldDB" id="A0A6L2MTV9"/>
<reference evidence="1" key="1">
    <citation type="journal article" date="2019" name="Sci. Rep.">
        <title>Draft genome of Tanacetum cinerariifolium, the natural source of mosquito coil.</title>
        <authorList>
            <person name="Yamashiro T."/>
            <person name="Shiraishi A."/>
            <person name="Satake H."/>
            <person name="Nakayama K."/>
        </authorList>
    </citation>
    <scope>NUCLEOTIDE SEQUENCE</scope>
</reference>
<sequence>MIKLRDRGANTPTMVPYTKENILSMVIKGKHQGHIPEKGRQVSRQGKTLIFGSQPRGAYSQLEIDDMLAERDNMLAAANIHVKAQRRELEESRSVVKSDPRMAELLNQFGS</sequence>
<proteinExistence type="predicted"/>
<dbReference type="EMBL" id="BKCJ010007437">
    <property type="protein sequence ID" value="GEU77260.1"/>
    <property type="molecule type" value="Genomic_DNA"/>
</dbReference>
<organism evidence="1">
    <name type="scientific">Tanacetum cinerariifolium</name>
    <name type="common">Dalmatian daisy</name>
    <name type="synonym">Chrysanthemum cinerariifolium</name>
    <dbReference type="NCBI Taxonomy" id="118510"/>
    <lineage>
        <taxon>Eukaryota</taxon>
        <taxon>Viridiplantae</taxon>
        <taxon>Streptophyta</taxon>
        <taxon>Embryophyta</taxon>
        <taxon>Tracheophyta</taxon>
        <taxon>Spermatophyta</taxon>
        <taxon>Magnoliopsida</taxon>
        <taxon>eudicotyledons</taxon>
        <taxon>Gunneridae</taxon>
        <taxon>Pentapetalae</taxon>
        <taxon>asterids</taxon>
        <taxon>campanulids</taxon>
        <taxon>Asterales</taxon>
        <taxon>Asteraceae</taxon>
        <taxon>Asteroideae</taxon>
        <taxon>Anthemideae</taxon>
        <taxon>Anthemidinae</taxon>
        <taxon>Tanacetum</taxon>
    </lineage>
</organism>
<comment type="caution">
    <text evidence="1">The sequence shown here is derived from an EMBL/GenBank/DDBJ whole genome shotgun (WGS) entry which is preliminary data.</text>
</comment>
<accession>A0A6L2MTV9</accession>
<name>A0A6L2MTV9_TANCI</name>